<keyword evidence="2 6" id="KW-0813">Transport</keyword>
<evidence type="ECO:0000259" key="7">
    <source>
        <dbReference type="PROSITE" id="PS50928"/>
    </source>
</evidence>
<dbReference type="Pfam" id="PF00528">
    <property type="entry name" value="BPD_transp_1"/>
    <property type="match status" value="1"/>
</dbReference>
<keyword evidence="3 6" id="KW-0812">Transmembrane</keyword>
<feature type="transmembrane region" description="Helical" evidence="6">
    <location>
        <begin position="12"/>
        <end position="37"/>
    </location>
</feature>
<name>A0A917CQ81_9BACL</name>
<dbReference type="GO" id="GO:0005886">
    <property type="term" value="C:plasma membrane"/>
    <property type="evidence" value="ECO:0007669"/>
    <property type="project" value="UniProtKB-SubCell"/>
</dbReference>
<feature type="transmembrane region" description="Helical" evidence="6">
    <location>
        <begin position="261"/>
        <end position="284"/>
    </location>
</feature>
<feature type="transmembrane region" description="Helical" evidence="6">
    <location>
        <begin position="229"/>
        <end position="249"/>
    </location>
</feature>
<dbReference type="Proteomes" id="UP000644756">
    <property type="component" value="Unassembled WGS sequence"/>
</dbReference>
<reference evidence="8" key="2">
    <citation type="submission" date="2020-09" db="EMBL/GenBank/DDBJ databases">
        <authorList>
            <person name="Sun Q."/>
            <person name="Zhou Y."/>
        </authorList>
    </citation>
    <scope>NUCLEOTIDE SEQUENCE</scope>
    <source>
        <strain evidence="8">CGMCC 1.12987</strain>
    </source>
</reference>
<dbReference type="Gene3D" id="1.10.3720.10">
    <property type="entry name" value="MetI-like"/>
    <property type="match status" value="1"/>
</dbReference>
<reference evidence="8" key="1">
    <citation type="journal article" date="2014" name="Int. J. Syst. Evol. Microbiol.">
        <title>Complete genome sequence of Corynebacterium casei LMG S-19264T (=DSM 44701T), isolated from a smear-ripened cheese.</title>
        <authorList>
            <consortium name="US DOE Joint Genome Institute (JGI-PGF)"/>
            <person name="Walter F."/>
            <person name="Albersmeier A."/>
            <person name="Kalinowski J."/>
            <person name="Ruckert C."/>
        </authorList>
    </citation>
    <scope>NUCLEOTIDE SEQUENCE</scope>
    <source>
        <strain evidence="8">CGMCC 1.12987</strain>
    </source>
</reference>
<dbReference type="EMBL" id="BMGR01000002">
    <property type="protein sequence ID" value="GGF93552.1"/>
    <property type="molecule type" value="Genomic_DNA"/>
</dbReference>
<dbReference type="GO" id="GO:0055085">
    <property type="term" value="P:transmembrane transport"/>
    <property type="evidence" value="ECO:0007669"/>
    <property type="project" value="InterPro"/>
</dbReference>
<evidence type="ECO:0000313" key="8">
    <source>
        <dbReference type="EMBL" id="GGF93552.1"/>
    </source>
</evidence>
<dbReference type="SUPFAM" id="SSF160964">
    <property type="entry name" value="MalF N-terminal region-like"/>
    <property type="match status" value="1"/>
</dbReference>
<dbReference type="CDD" id="cd06261">
    <property type="entry name" value="TM_PBP2"/>
    <property type="match status" value="1"/>
</dbReference>
<evidence type="ECO:0000256" key="3">
    <source>
        <dbReference type="ARBA" id="ARBA00022692"/>
    </source>
</evidence>
<dbReference type="InterPro" id="IPR000515">
    <property type="entry name" value="MetI-like"/>
</dbReference>
<keyword evidence="9" id="KW-1185">Reference proteome</keyword>
<organism evidence="8 9">
    <name type="scientific">Paenibacillus abyssi</name>
    <dbReference type="NCBI Taxonomy" id="1340531"/>
    <lineage>
        <taxon>Bacteria</taxon>
        <taxon>Bacillati</taxon>
        <taxon>Bacillota</taxon>
        <taxon>Bacilli</taxon>
        <taxon>Bacillales</taxon>
        <taxon>Paenibacillaceae</taxon>
        <taxon>Paenibacillus</taxon>
    </lineage>
</organism>
<keyword evidence="4 6" id="KW-1133">Transmembrane helix</keyword>
<proteinExistence type="inferred from homology"/>
<evidence type="ECO:0000256" key="5">
    <source>
        <dbReference type="ARBA" id="ARBA00023136"/>
    </source>
</evidence>
<comment type="caution">
    <text evidence="8">The sequence shown here is derived from an EMBL/GenBank/DDBJ whole genome shotgun (WGS) entry which is preliminary data.</text>
</comment>
<comment type="similarity">
    <text evidence="6">Belongs to the binding-protein-dependent transport system permease family.</text>
</comment>
<evidence type="ECO:0000256" key="2">
    <source>
        <dbReference type="ARBA" id="ARBA00022448"/>
    </source>
</evidence>
<protein>
    <submittedName>
        <fullName evidence="8">ABC transporter permease</fullName>
    </submittedName>
</protein>
<dbReference type="RefSeq" id="WP_188529352.1">
    <property type="nucleotide sequence ID" value="NZ_BMGR01000002.1"/>
</dbReference>
<accession>A0A917CQ81</accession>
<evidence type="ECO:0000313" key="9">
    <source>
        <dbReference type="Proteomes" id="UP000644756"/>
    </source>
</evidence>
<evidence type="ECO:0000256" key="4">
    <source>
        <dbReference type="ARBA" id="ARBA00022989"/>
    </source>
</evidence>
<evidence type="ECO:0000256" key="1">
    <source>
        <dbReference type="ARBA" id="ARBA00004141"/>
    </source>
</evidence>
<dbReference type="PANTHER" id="PTHR43759:SF1">
    <property type="entry name" value="GLUCOSE IMPORT SYSTEM PERMEASE PROTEIN GLCT"/>
    <property type="match status" value="1"/>
</dbReference>
<dbReference type="InterPro" id="IPR035906">
    <property type="entry name" value="MetI-like_sf"/>
</dbReference>
<gene>
    <name evidence="8" type="ORF">GCM10010916_08640</name>
</gene>
<dbReference type="PROSITE" id="PS50928">
    <property type="entry name" value="ABC_TM1"/>
    <property type="match status" value="1"/>
</dbReference>
<comment type="subcellular location">
    <subcellularLocation>
        <location evidence="6">Cell membrane</location>
        <topology evidence="6">Multi-pass membrane protein</topology>
    </subcellularLocation>
    <subcellularLocation>
        <location evidence="1">Membrane</location>
        <topology evidence="1">Multi-pass membrane protein</topology>
    </subcellularLocation>
</comment>
<dbReference type="SUPFAM" id="SSF161098">
    <property type="entry name" value="MetI-like"/>
    <property type="match status" value="1"/>
</dbReference>
<evidence type="ECO:0000256" key="6">
    <source>
        <dbReference type="RuleBase" id="RU363032"/>
    </source>
</evidence>
<feature type="domain" description="ABC transmembrane type-1" evidence="7">
    <location>
        <begin position="63"/>
        <end position="279"/>
    </location>
</feature>
<dbReference type="AlphaFoldDB" id="A0A917CQ81"/>
<feature type="transmembrane region" description="Helical" evidence="6">
    <location>
        <begin position="101"/>
        <end position="123"/>
    </location>
</feature>
<dbReference type="InterPro" id="IPR052730">
    <property type="entry name" value="Sugar_ABC_transporter"/>
</dbReference>
<keyword evidence="5 6" id="KW-0472">Membrane</keyword>
<feature type="transmembrane region" description="Helical" evidence="6">
    <location>
        <begin position="67"/>
        <end position="89"/>
    </location>
</feature>
<sequence>MKKPRGTITKHLLVAPALVMFLAVTIFPLLFTLVLSFSNWKLGGKMQFAGFDNYKRAFTDELFLKTLLITCVIVVVAVAIEYVLGFLLAMTVNKVVRGKKAIRILILLPMMLAPVVIGFMWKMLFDESYGPINHFLGFLGLPTVSWITNSTMAVISVILVDVWEWTPLIALILMAGFQSLPKEPYESARVDGSSEWKIFKDLTFPMLIPASIAAILLRSIETFKIFDTIFVITSGGPGTATTTSTIYAYTVGLRNFNLSYAAAICIILLIIVVVLCTVFLKLVLKKRKNIELPDEGAVAEMGVAAK</sequence>
<dbReference type="PANTHER" id="PTHR43759">
    <property type="entry name" value="TREHALOSE TRANSPORT SYSTEM PERMEASE PROTEIN SUGA"/>
    <property type="match status" value="1"/>
</dbReference>